<dbReference type="InterPro" id="IPR001387">
    <property type="entry name" value="Cro/C1-type_HTH"/>
</dbReference>
<dbReference type="Gene3D" id="1.10.260.40">
    <property type="entry name" value="lambda repressor-like DNA-binding domains"/>
    <property type="match status" value="1"/>
</dbReference>
<dbReference type="PROSITE" id="PS50943">
    <property type="entry name" value="HTH_CROC1"/>
    <property type="match status" value="1"/>
</dbReference>
<evidence type="ECO:0000313" key="2">
    <source>
        <dbReference type="EMBL" id="AMO58142.1"/>
    </source>
</evidence>
<dbReference type="CDD" id="cd00093">
    <property type="entry name" value="HTH_XRE"/>
    <property type="match status" value="1"/>
</dbReference>
<evidence type="ECO:0000259" key="1">
    <source>
        <dbReference type="PROSITE" id="PS50943"/>
    </source>
</evidence>
<sequence length="185" mass="20505">MRTTLQERVRLARKSAKDRLQLEHAITQADLAEECGITRNSIWKIEVGETDNPRSKTLHKIADTLRVNVEWLMHGKGVMDSESPAFDSKTVQQNLANSMLKGKLASENKNQVLNNQTVVLMSCNPDSNKDWMVIIPSISAETLPADLAPSIDTAHASKETIVQSDVLVTITNTDDVKVFLLNILA</sequence>
<dbReference type="Pfam" id="PF01381">
    <property type="entry name" value="HTH_3"/>
    <property type="match status" value="1"/>
</dbReference>
<proteinExistence type="predicted"/>
<dbReference type="Proteomes" id="UP000071065">
    <property type="component" value="Chromosome"/>
</dbReference>
<dbReference type="EMBL" id="CP013251">
    <property type="protein sequence ID" value="AMO58142.1"/>
    <property type="molecule type" value="Genomic_DNA"/>
</dbReference>
<dbReference type="SMART" id="SM00530">
    <property type="entry name" value="HTH_XRE"/>
    <property type="match status" value="1"/>
</dbReference>
<evidence type="ECO:0000313" key="3">
    <source>
        <dbReference type="Proteomes" id="UP000071065"/>
    </source>
</evidence>
<reference evidence="2 3" key="1">
    <citation type="journal article" date="2016" name="Front. Microbiol.">
        <title>Genomic Insight into the Host-Endosymbiont Relationship of Endozoicomonas montiporae CL-33(T) with its Coral Host.</title>
        <authorList>
            <person name="Ding J.-Y."/>
            <person name="Shiu J.-H."/>
            <person name="Chen W.-M."/>
            <person name="Chiang Y.-R."/>
            <person name="Tang S.-L."/>
        </authorList>
    </citation>
    <scope>NUCLEOTIDE SEQUENCE [LARGE SCALE GENOMIC DNA]</scope>
    <source>
        <strain evidence="2 3">CL-33</strain>
    </source>
</reference>
<name>A0A142BHB6_9GAMM</name>
<dbReference type="AlphaFoldDB" id="A0A142BHB6"/>
<organism evidence="2 3">
    <name type="scientific">Endozoicomonas montiporae CL-33</name>
    <dbReference type="NCBI Taxonomy" id="570277"/>
    <lineage>
        <taxon>Bacteria</taxon>
        <taxon>Pseudomonadati</taxon>
        <taxon>Pseudomonadota</taxon>
        <taxon>Gammaproteobacteria</taxon>
        <taxon>Oceanospirillales</taxon>
        <taxon>Endozoicomonadaceae</taxon>
        <taxon>Endozoicomonas</taxon>
    </lineage>
</organism>
<gene>
    <name evidence="2" type="ORF">EZMO1_4219</name>
</gene>
<accession>A0A142BHB6</accession>
<protein>
    <submittedName>
        <fullName evidence="2">Repressor protein CI</fullName>
    </submittedName>
</protein>
<dbReference type="PATRIC" id="fig|570277.3.peg.4532"/>
<dbReference type="STRING" id="570277.EZMO1_4219"/>
<feature type="domain" description="HTH cro/C1-type" evidence="1">
    <location>
        <begin position="23"/>
        <end position="72"/>
    </location>
</feature>
<dbReference type="KEGG" id="emp:EZMO1_4219"/>
<dbReference type="OrthoDB" id="6198710at2"/>
<dbReference type="InterPro" id="IPR010982">
    <property type="entry name" value="Lambda_DNA-bd_dom_sf"/>
</dbReference>
<dbReference type="GO" id="GO:0003677">
    <property type="term" value="F:DNA binding"/>
    <property type="evidence" value="ECO:0007669"/>
    <property type="project" value="InterPro"/>
</dbReference>
<dbReference type="SUPFAM" id="SSF47413">
    <property type="entry name" value="lambda repressor-like DNA-binding domains"/>
    <property type="match status" value="1"/>
</dbReference>